<dbReference type="Gene3D" id="3.90.550.10">
    <property type="entry name" value="Spore Coat Polysaccharide Biosynthesis Protein SpsA, Chain A"/>
    <property type="match status" value="1"/>
</dbReference>
<dbReference type="InterPro" id="IPR001173">
    <property type="entry name" value="Glyco_trans_2-like"/>
</dbReference>
<comment type="caution">
    <text evidence="10">The sequence shown here is derived from an EMBL/GenBank/DDBJ whole genome shotgun (WGS) entry which is preliminary data.</text>
</comment>
<dbReference type="CDD" id="cd04187">
    <property type="entry name" value="DPM1_like_bac"/>
    <property type="match status" value="1"/>
</dbReference>
<evidence type="ECO:0000259" key="9">
    <source>
        <dbReference type="Pfam" id="PF00535"/>
    </source>
</evidence>
<evidence type="ECO:0000256" key="5">
    <source>
        <dbReference type="ARBA" id="ARBA00022985"/>
    </source>
</evidence>
<dbReference type="Proteomes" id="UP001501153">
    <property type="component" value="Unassembled WGS sequence"/>
</dbReference>
<feature type="transmembrane region" description="Helical" evidence="8">
    <location>
        <begin position="275"/>
        <end position="297"/>
    </location>
</feature>
<dbReference type="Pfam" id="PF00535">
    <property type="entry name" value="Glycos_transf_2"/>
    <property type="match status" value="1"/>
</dbReference>
<dbReference type="InterPro" id="IPR050256">
    <property type="entry name" value="Glycosyltransferase_2"/>
</dbReference>
<proteinExistence type="predicted"/>
<keyword evidence="5" id="KW-0448">Lipopolysaccharide biosynthesis</keyword>
<protein>
    <submittedName>
        <fullName evidence="10">Glycosyltransferase family 2 protein</fullName>
    </submittedName>
</protein>
<feature type="transmembrane region" description="Helical" evidence="8">
    <location>
        <begin position="243"/>
        <end position="263"/>
    </location>
</feature>
<evidence type="ECO:0000256" key="6">
    <source>
        <dbReference type="ARBA" id="ARBA00022989"/>
    </source>
</evidence>
<dbReference type="PANTHER" id="PTHR48090:SF3">
    <property type="entry name" value="UNDECAPRENYL-PHOSPHATE 4-DEOXY-4-FORMAMIDO-L-ARABINOSE TRANSFERASE"/>
    <property type="match status" value="1"/>
</dbReference>
<keyword evidence="7 8" id="KW-0472">Membrane</keyword>
<reference evidence="11" key="1">
    <citation type="journal article" date="2019" name="Int. J. Syst. Evol. Microbiol.">
        <title>The Global Catalogue of Microorganisms (GCM) 10K type strain sequencing project: providing services to taxonomists for standard genome sequencing and annotation.</title>
        <authorList>
            <consortium name="The Broad Institute Genomics Platform"/>
            <consortium name="The Broad Institute Genome Sequencing Center for Infectious Disease"/>
            <person name="Wu L."/>
            <person name="Ma J."/>
        </authorList>
    </citation>
    <scope>NUCLEOTIDE SEQUENCE [LARGE SCALE GENOMIC DNA]</scope>
    <source>
        <strain evidence="11">JCM 17923</strain>
    </source>
</reference>
<dbReference type="EMBL" id="BAABGZ010000082">
    <property type="protein sequence ID" value="GAA4370430.1"/>
    <property type="molecule type" value="Genomic_DNA"/>
</dbReference>
<evidence type="ECO:0000256" key="8">
    <source>
        <dbReference type="SAM" id="Phobius"/>
    </source>
</evidence>
<keyword evidence="2" id="KW-0328">Glycosyltransferase</keyword>
<dbReference type="SUPFAM" id="SSF53448">
    <property type="entry name" value="Nucleotide-diphospho-sugar transferases"/>
    <property type="match status" value="1"/>
</dbReference>
<name>A0ABP8ISE5_9BACT</name>
<gene>
    <name evidence="10" type="ORF">GCM10023185_44870</name>
</gene>
<feature type="domain" description="Glycosyltransferase 2-like" evidence="9">
    <location>
        <begin position="16"/>
        <end position="158"/>
    </location>
</feature>
<evidence type="ECO:0000256" key="2">
    <source>
        <dbReference type="ARBA" id="ARBA00022676"/>
    </source>
</evidence>
<keyword evidence="3" id="KW-0808">Transferase</keyword>
<accession>A0ABP8ISE5</accession>
<evidence type="ECO:0000256" key="3">
    <source>
        <dbReference type="ARBA" id="ARBA00022679"/>
    </source>
</evidence>
<evidence type="ECO:0000256" key="1">
    <source>
        <dbReference type="ARBA" id="ARBA00022475"/>
    </source>
</evidence>
<keyword evidence="4 8" id="KW-0812">Transmembrane</keyword>
<dbReference type="InterPro" id="IPR029044">
    <property type="entry name" value="Nucleotide-diphossugar_trans"/>
</dbReference>
<organism evidence="10 11">
    <name type="scientific">Hymenobacter saemangeumensis</name>
    <dbReference type="NCBI Taxonomy" id="1084522"/>
    <lineage>
        <taxon>Bacteria</taxon>
        <taxon>Pseudomonadati</taxon>
        <taxon>Bacteroidota</taxon>
        <taxon>Cytophagia</taxon>
        <taxon>Cytophagales</taxon>
        <taxon>Hymenobacteraceae</taxon>
        <taxon>Hymenobacter</taxon>
    </lineage>
</organism>
<sequence>MLPYFCVPTAVRPLISIVSPVYGAEAVVEELVRRIQASVGTLTEHYEVLLVDDRSPDSSWAHIQAEAGRDPRVQGLRLSRNFGQHRAITAGLDQARGEWVVVMDCDLQDRPEEIPALYALAQGGYDLVLAQRLDRQDAWSKKLLSRLFYRVLSYLTETPQDPSVANFGIYHRRVIDAVLTMRESVRYFPTMVRWVGFRTAYLGVAHAGRSSGRSSYGLSQRLQLGLDILLANSDKPLRLTVKLGLLLSGGAFLLVPITLLRYLGGQISQPGYTSLIISIWFFSGLLLSVLGMVGLYIGKTFEQVKGRPLYILDKATEPAATPPTP</sequence>
<keyword evidence="6 8" id="KW-1133">Transmembrane helix</keyword>
<evidence type="ECO:0000313" key="10">
    <source>
        <dbReference type="EMBL" id="GAA4370430.1"/>
    </source>
</evidence>
<evidence type="ECO:0000256" key="4">
    <source>
        <dbReference type="ARBA" id="ARBA00022692"/>
    </source>
</evidence>
<keyword evidence="11" id="KW-1185">Reference proteome</keyword>
<evidence type="ECO:0000256" key="7">
    <source>
        <dbReference type="ARBA" id="ARBA00023136"/>
    </source>
</evidence>
<keyword evidence="1" id="KW-1003">Cell membrane</keyword>
<evidence type="ECO:0000313" key="11">
    <source>
        <dbReference type="Proteomes" id="UP001501153"/>
    </source>
</evidence>
<dbReference type="PANTHER" id="PTHR48090">
    <property type="entry name" value="UNDECAPRENYL-PHOSPHATE 4-DEOXY-4-FORMAMIDO-L-ARABINOSE TRANSFERASE-RELATED"/>
    <property type="match status" value="1"/>
</dbReference>